<proteinExistence type="predicted"/>
<sequence length="68" mass="7985">DNPSESSSESWIRRWPIKAKLKKVEGRWHSSNGVSKIDEMAIYEFKKYFGFTPRKGSKGITDMTIRYQ</sequence>
<protein>
    <submittedName>
        <fullName evidence="1">Uncharacterized protein</fullName>
    </submittedName>
</protein>
<dbReference type="AlphaFoldDB" id="X1N9E6"/>
<name>X1N9E6_9ZZZZ</name>
<gene>
    <name evidence="1" type="ORF">S06H3_32118</name>
</gene>
<comment type="caution">
    <text evidence="1">The sequence shown here is derived from an EMBL/GenBank/DDBJ whole genome shotgun (WGS) entry which is preliminary data.</text>
</comment>
<evidence type="ECO:0000313" key="1">
    <source>
        <dbReference type="EMBL" id="GAI26826.1"/>
    </source>
</evidence>
<dbReference type="EMBL" id="BARV01019069">
    <property type="protein sequence ID" value="GAI26826.1"/>
    <property type="molecule type" value="Genomic_DNA"/>
</dbReference>
<reference evidence="1" key="1">
    <citation type="journal article" date="2014" name="Front. Microbiol.">
        <title>High frequency of phylogenetically diverse reductive dehalogenase-homologous genes in deep subseafloor sedimentary metagenomes.</title>
        <authorList>
            <person name="Kawai M."/>
            <person name="Futagami T."/>
            <person name="Toyoda A."/>
            <person name="Takaki Y."/>
            <person name="Nishi S."/>
            <person name="Hori S."/>
            <person name="Arai W."/>
            <person name="Tsubouchi T."/>
            <person name="Morono Y."/>
            <person name="Uchiyama I."/>
            <person name="Ito T."/>
            <person name="Fujiyama A."/>
            <person name="Inagaki F."/>
            <person name="Takami H."/>
        </authorList>
    </citation>
    <scope>NUCLEOTIDE SEQUENCE</scope>
    <source>
        <strain evidence="1">Expedition CK06-06</strain>
    </source>
</reference>
<feature type="non-terminal residue" evidence="1">
    <location>
        <position position="1"/>
    </location>
</feature>
<accession>X1N9E6</accession>
<organism evidence="1">
    <name type="scientific">marine sediment metagenome</name>
    <dbReference type="NCBI Taxonomy" id="412755"/>
    <lineage>
        <taxon>unclassified sequences</taxon>
        <taxon>metagenomes</taxon>
        <taxon>ecological metagenomes</taxon>
    </lineage>
</organism>